<dbReference type="RefSeq" id="WP_069975700.1">
    <property type="nucleotide sequence ID" value="NZ_CP017269.1"/>
</dbReference>
<dbReference type="Proteomes" id="UP000095743">
    <property type="component" value="Chromosome"/>
</dbReference>
<dbReference type="KEGG" id="gfe:Gferi_09025"/>
<dbReference type="InterPro" id="IPR009057">
    <property type="entry name" value="Homeodomain-like_sf"/>
</dbReference>
<accession>A0A1D8GFM7</accession>
<keyword evidence="7" id="KW-1185">Reference proteome</keyword>
<keyword evidence="3" id="KW-0804">Transcription</keyword>
<gene>
    <name evidence="6" type="ORF">Gferi_09025</name>
</gene>
<dbReference type="PANTHER" id="PTHR43479">
    <property type="entry name" value="ACREF/ENVCD OPERON REPRESSOR-RELATED"/>
    <property type="match status" value="1"/>
</dbReference>
<feature type="DNA-binding region" description="H-T-H motif" evidence="4">
    <location>
        <begin position="28"/>
        <end position="47"/>
    </location>
</feature>
<dbReference type="AlphaFoldDB" id="A0A1D8GFM7"/>
<dbReference type="InterPro" id="IPR036271">
    <property type="entry name" value="Tet_transcr_reg_TetR-rel_C_sf"/>
</dbReference>
<evidence type="ECO:0000259" key="5">
    <source>
        <dbReference type="PROSITE" id="PS50977"/>
    </source>
</evidence>
<dbReference type="InterPro" id="IPR050624">
    <property type="entry name" value="HTH-type_Tx_Regulator"/>
</dbReference>
<dbReference type="InterPro" id="IPR001647">
    <property type="entry name" value="HTH_TetR"/>
</dbReference>
<dbReference type="Gene3D" id="1.10.10.60">
    <property type="entry name" value="Homeodomain-like"/>
    <property type="match status" value="1"/>
</dbReference>
<dbReference type="GO" id="GO:0045892">
    <property type="term" value="P:negative regulation of DNA-templated transcription"/>
    <property type="evidence" value="ECO:0007669"/>
    <property type="project" value="UniProtKB-ARBA"/>
</dbReference>
<keyword evidence="1" id="KW-0805">Transcription regulation</keyword>
<dbReference type="Pfam" id="PF00440">
    <property type="entry name" value="TetR_N"/>
    <property type="match status" value="1"/>
</dbReference>
<organism evidence="6 7">
    <name type="scientific">Geosporobacter ferrireducens</name>
    <dbReference type="NCBI Taxonomy" id="1424294"/>
    <lineage>
        <taxon>Bacteria</taxon>
        <taxon>Bacillati</taxon>
        <taxon>Bacillota</taxon>
        <taxon>Clostridia</taxon>
        <taxon>Peptostreptococcales</taxon>
        <taxon>Thermotaleaceae</taxon>
        <taxon>Geosporobacter</taxon>
    </lineage>
</organism>
<sequence length="194" mass="22678">MASAKDRRTEILQASVKIFSKQGFHNAKIDDIAHAAGVAKGTVYQYFSSKQELFQEMIKYTIERYSQIVQKIVYVYNESNIEEKIYTLAIEHGKFIKEYIEMAEVTPNHSNGVSKEMRLWIREQQYYILKLLEKMIEDGIIRGEIRKDVDKEIAVLSILGSIFSYYEKEIRTHIGTSQEIEPKPLVDFLMRALR</sequence>
<name>A0A1D8GFM7_9FIRM</name>
<dbReference type="PRINTS" id="PR00455">
    <property type="entry name" value="HTHTETR"/>
</dbReference>
<evidence type="ECO:0000256" key="3">
    <source>
        <dbReference type="ARBA" id="ARBA00023163"/>
    </source>
</evidence>
<dbReference type="EMBL" id="CP017269">
    <property type="protein sequence ID" value="AOT69711.1"/>
    <property type="molecule type" value="Genomic_DNA"/>
</dbReference>
<evidence type="ECO:0000313" key="6">
    <source>
        <dbReference type="EMBL" id="AOT69711.1"/>
    </source>
</evidence>
<dbReference type="GO" id="GO:0003677">
    <property type="term" value="F:DNA binding"/>
    <property type="evidence" value="ECO:0007669"/>
    <property type="project" value="UniProtKB-UniRule"/>
</dbReference>
<dbReference type="SUPFAM" id="SSF46689">
    <property type="entry name" value="Homeodomain-like"/>
    <property type="match status" value="1"/>
</dbReference>
<keyword evidence="2 4" id="KW-0238">DNA-binding</keyword>
<evidence type="ECO:0000256" key="4">
    <source>
        <dbReference type="PROSITE-ProRule" id="PRU00335"/>
    </source>
</evidence>
<evidence type="ECO:0000256" key="2">
    <source>
        <dbReference type="ARBA" id="ARBA00023125"/>
    </source>
</evidence>
<dbReference type="FunFam" id="1.10.10.60:FF:000141">
    <property type="entry name" value="TetR family transcriptional regulator"/>
    <property type="match status" value="1"/>
</dbReference>
<protein>
    <recommendedName>
        <fullName evidence="5">HTH tetR-type domain-containing protein</fullName>
    </recommendedName>
</protein>
<dbReference type="OrthoDB" id="9812993at2"/>
<dbReference type="Pfam" id="PF17932">
    <property type="entry name" value="TetR_C_24"/>
    <property type="match status" value="1"/>
</dbReference>
<reference evidence="6 7" key="1">
    <citation type="submission" date="2016-09" db="EMBL/GenBank/DDBJ databases">
        <title>Genomic analysis reveals versatility of anaerobic energy metabolism of Geosporobacter ferrireducens IRF9 of phylum Firmicutes.</title>
        <authorList>
            <person name="Kim S.-J."/>
        </authorList>
    </citation>
    <scope>NUCLEOTIDE SEQUENCE [LARGE SCALE GENOMIC DNA]</scope>
    <source>
        <strain evidence="6 7">IRF9</strain>
    </source>
</reference>
<evidence type="ECO:0000256" key="1">
    <source>
        <dbReference type="ARBA" id="ARBA00023015"/>
    </source>
</evidence>
<dbReference type="SUPFAM" id="SSF48498">
    <property type="entry name" value="Tetracyclin repressor-like, C-terminal domain"/>
    <property type="match status" value="1"/>
</dbReference>
<dbReference type="PROSITE" id="PS50977">
    <property type="entry name" value="HTH_TETR_2"/>
    <property type="match status" value="1"/>
</dbReference>
<dbReference type="Gene3D" id="1.10.357.10">
    <property type="entry name" value="Tetracycline Repressor, domain 2"/>
    <property type="match status" value="1"/>
</dbReference>
<proteinExistence type="predicted"/>
<dbReference type="STRING" id="1424294.Gferi_09025"/>
<dbReference type="PANTHER" id="PTHR43479:SF11">
    <property type="entry name" value="ACREF_ENVCD OPERON REPRESSOR-RELATED"/>
    <property type="match status" value="1"/>
</dbReference>
<dbReference type="InterPro" id="IPR041490">
    <property type="entry name" value="KstR2_TetR_C"/>
</dbReference>
<evidence type="ECO:0000313" key="7">
    <source>
        <dbReference type="Proteomes" id="UP000095743"/>
    </source>
</evidence>
<feature type="domain" description="HTH tetR-type" evidence="5">
    <location>
        <begin position="5"/>
        <end position="65"/>
    </location>
</feature>